<dbReference type="FunFam" id="3.40.50.300:FF:000120">
    <property type="entry name" value="ATP-dependent chaperone ClpB"/>
    <property type="match status" value="1"/>
</dbReference>
<sequence>MQPNNPNQFTEKAWEALARTPDIVKTTQQQYIESEHLMKSLLEQEGLVSSILNKAGINVQRVRDYTDDFIRRQPKVSGGSSVYWSRSVDTLLDRADNYRKEFQDEFISIEHLFLGFAQDDRFGKALFQEFKLDEAKLKNTIAQVRGSQKVTDQNPEGKYQSLEKYGRDLTDLAKIGKLDPVIGRDDEIRRTIQILSRRTKNNPVLIGEPGVGKTAIVEGLAQRIVSGDVPQSLKDRKLIALDMGALIAGAKYRGEFEERLKAVLKEVTDSEGNIILFIDEIHTVVGAGATQGAMDAGNLLKPMLARGELRCIGATTLDEYRKYIEKDAALERRFQQVYVDQPTVEDTVSILRGLKERYEVHHGVKISDSALVAAATLSTRYISDRFLPDKAIDLVDEAAARLKMEITSKPEELDEVDRKILQLEMERLSLQKESNAASRERLERLEKELADLKEEQSTLNAQWQSEKDVIVEIQGIKEAIDKVNLEVQQAERNYDLNRAAELKYGKLIELQHKLEAAETRLSQTQKSGKSLLREEVTEADIAEIISKWTGIPISKLVESEMEKLLHLEDELHKRVVGQHEAVTAVADAILRSRAGLADPNRPTASFIFLGPTGVGKTELAKALAAYLFDTEEALVRIDMSEYMEKHAVSRLIGAPPGYVGYDEGGQLTEAIRRRPYAVILFDEIEKAHPDVFNVMLQILDDGRVTDAQGHTVDFKNTVIIMTSNIGSQYILDVAGDDSRYDEMRARVLEAMRNNFRPEFLNRIDELIIFHGLNKQELRQIVQLQVLRLGRRLSDRKMSLKLSDSALDFLADVGYDPVYGARPLKRAIQRELETQIAKAILRGEFTDGDTIFVDVENERLAFKRLPQELLTVKSS</sequence>
<evidence type="ECO:0000256" key="2">
    <source>
        <dbReference type="ARBA" id="ARBA00008675"/>
    </source>
</evidence>
<keyword evidence="5 11" id="KW-0067">ATP-binding</keyword>
<dbReference type="GO" id="GO:0016887">
    <property type="term" value="F:ATP hydrolysis activity"/>
    <property type="evidence" value="ECO:0007669"/>
    <property type="project" value="InterPro"/>
</dbReference>
<evidence type="ECO:0000256" key="7">
    <source>
        <dbReference type="ARBA" id="ARBA00023054"/>
    </source>
</evidence>
<evidence type="ECO:0000256" key="1">
    <source>
        <dbReference type="ARBA" id="ARBA00004496"/>
    </source>
</evidence>
<dbReference type="Proteomes" id="UP000185860">
    <property type="component" value="Unassembled WGS sequence"/>
</dbReference>
<comment type="subunit">
    <text evidence="9">Homohexamer. The oligomerization is ATP-dependent.</text>
</comment>
<comment type="subcellular location">
    <subcellularLocation>
        <location evidence="1 12">Cytoplasm</location>
    </subcellularLocation>
</comment>
<evidence type="ECO:0000256" key="8">
    <source>
        <dbReference type="ARBA" id="ARBA00023186"/>
    </source>
</evidence>
<dbReference type="Pfam" id="PF17871">
    <property type="entry name" value="AAA_lid_9"/>
    <property type="match status" value="1"/>
</dbReference>
<keyword evidence="3 10" id="KW-0677">Repeat</keyword>
<dbReference type="InterPro" id="IPR041546">
    <property type="entry name" value="ClpA/ClpB_AAA_lid"/>
</dbReference>
<comment type="subunit">
    <text evidence="12">Homohexamer; The oligomerization is ATP-dependent.</text>
</comment>
<comment type="similarity">
    <text evidence="2 11">Belongs to the ClpA/ClpB family.</text>
</comment>
<dbReference type="PRINTS" id="PR00300">
    <property type="entry name" value="CLPPROTEASEA"/>
</dbReference>
<keyword evidence="8 11" id="KW-0143">Chaperone</keyword>
<dbReference type="FunFam" id="1.10.8.60:FF:000017">
    <property type="entry name" value="ATP-dependent chaperone ClpB"/>
    <property type="match status" value="1"/>
</dbReference>
<evidence type="ECO:0000256" key="12">
    <source>
        <dbReference type="RuleBase" id="RU362034"/>
    </source>
</evidence>
<dbReference type="InterPro" id="IPR027417">
    <property type="entry name" value="P-loop_NTPase"/>
</dbReference>
<accession>A0A1U7IA61</accession>
<dbReference type="PANTHER" id="PTHR11638:SF18">
    <property type="entry name" value="HEAT SHOCK PROTEIN 104"/>
    <property type="match status" value="1"/>
</dbReference>
<dbReference type="GO" id="GO:0042026">
    <property type="term" value="P:protein refolding"/>
    <property type="evidence" value="ECO:0007669"/>
    <property type="project" value="UniProtKB-UniRule"/>
</dbReference>
<keyword evidence="4 11" id="KW-0547">Nucleotide-binding</keyword>
<keyword evidence="7 12" id="KW-0175">Coiled coil</keyword>
<reference evidence="14 15" key="1">
    <citation type="submission" date="2016-11" db="EMBL/GenBank/DDBJ databases">
        <title>Draft Genome Sequences of Nine Cyanobacterial Strains from Diverse Habitats.</title>
        <authorList>
            <person name="Zhu T."/>
            <person name="Hou S."/>
            <person name="Lu X."/>
            <person name="Hess W.R."/>
        </authorList>
    </citation>
    <scope>NUCLEOTIDE SEQUENCE [LARGE SCALE GENOMIC DNA]</scope>
    <source>
        <strain evidence="14 15">IAM M-71</strain>
    </source>
</reference>
<dbReference type="RefSeq" id="WP_073595857.1">
    <property type="nucleotide sequence ID" value="NZ_MRCE01000029.1"/>
</dbReference>
<dbReference type="InterPro" id="IPR019489">
    <property type="entry name" value="Clp_ATPase_C"/>
</dbReference>
<keyword evidence="12" id="KW-0963">Cytoplasm</keyword>
<dbReference type="InterPro" id="IPR018368">
    <property type="entry name" value="ClpA/B_CS1"/>
</dbReference>
<dbReference type="NCBIfam" id="TIGR03346">
    <property type="entry name" value="chaperone_ClpB"/>
    <property type="match status" value="1"/>
</dbReference>
<evidence type="ECO:0000313" key="15">
    <source>
        <dbReference type="Proteomes" id="UP000185860"/>
    </source>
</evidence>
<organism evidence="14 15">
    <name type="scientific">[Phormidium ambiguum] IAM M-71</name>
    <dbReference type="NCBI Taxonomy" id="454136"/>
    <lineage>
        <taxon>Bacteria</taxon>
        <taxon>Bacillati</taxon>
        <taxon>Cyanobacteriota</taxon>
        <taxon>Cyanophyceae</taxon>
        <taxon>Oscillatoriophycideae</taxon>
        <taxon>Aerosakkonematales</taxon>
        <taxon>Aerosakkonemataceae</taxon>
        <taxon>Floridanema</taxon>
    </lineage>
</organism>
<evidence type="ECO:0000256" key="5">
    <source>
        <dbReference type="ARBA" id="ARBA00022840"/>
    </source>
</evidence>
<dbReference type="Gene3D" id="1.10.1780.10">
    <property type="entry name" value="Clp, N-terminal domain"/>
    <property type="match status" value="1"/>
</dbReference>
<dbReference type="SUPFAM" id="SSF81923">
    <property type="entry name" value="Double Clp-N motif"/>
    <property type="match status" value="1"/>
</dbReference>
<comment type="caution">
    <text evidence="14">The sequence shown here is derived from an EMBL/GenBank/DDBJ whole genome shotgun (WGS) entry which is preliminary data.</text>
</comment>
<evidence type="ECO:0000313" key="14">
    <source>
        <dbReference type="EMBL" id="OKH33469.1"/>
    </source>
</evidence>
<dbReference type="AlphaFoldDB" id="A0A1U7IA61"/>
<feature type="coiled-coil region" evidence="12">
    <location>
        <begin position="413"/>
        <end position="534"/>
    </location>
</feature>
<dbReference type="Gene3D" id="3.40.50.300">
    <property type="entry name" value="P-loop containing nucleotide triphosphate hydrolases"/>
    <property type="match status" value="3"/>
</dbReference>
<dbReference type="GO" id="GO:0034605">
    <property type="term" value="P:cellular response to heat"/>
    <property type="evidence" value="ECO:0007669"/>
    <property type="project" value="TreeGrafter"/>
</dbReference>
<comment type="function">
    <text evidence="12">Part of a stress-induced multi-chaperone system, it is involved in the recovery of the cell from heat-induced damage, in cooperation with DnaK, DnaJ and GrpE.</text>
</comment>
<dbReference type="InterPro" id="IPR004176">
    <property type="entry name" value="Clp_R_N"/>
</dbReference>
<dbReference type="GO" id="GO:0005737">
    <property type="term" value="C:cytoplasm"/>
    <property type="evidence" value="ECO:0007669"/>
    <property type="project" value="UniProtKB-SubCell"/>
</dbReference>
<dbReference type="FunFam" id="3.40.50.300:FF:000010">
    <property type="entry name" value="Chaperone clpB 1, putative"/>
    <property type="match status" value="1"/>
</dbReference>
<evidence type="ECO:0000256" key="10">
    <source>
        <dbReference type="PROSITE-ProRule" id="PRU01251"/>
    </source>
</evidence>
<dbReference type="InterPro" id="IPR003959">
    <property type="entry name" value="ATPase_AAA_core"/>
</dbReference>
<dbReference type="PROSITE" id="PS00870">
    <property type="entry name" value="CLPAB_1"/>
    <property type="match status" value="1"/>
</dbReference>
<feature type="domain" description="Clp R" evidence="13">
    <location>
        <begin position="6"/>
        <end position="147"/>
    </location>
</feature>
<dbReference type="Pfam" id="PF00004">
    <property type="entry name" value="AAA"/>
    <property type="match status" value="1"/>
</dbReference>
<dbReference type="Pfam" id="PF07724">
    <property type="entry name" value="AAA_2"/>
    <property type="match status" value="1"/>
</dbReference>
<dbReference type="Pfam" id="PF02861">
    <property type="entry name" value="Clp_N"/>
    <property type="match status" value="1"/>
</dbReference>
<name>A0A1U7IA61_9CYAN</name>
<dbReference type="InterPro" id="IPR017730">
    <property type="entry name" value="Chaperonin_ClpB"/>
</dbReference>
<evidence type="ECO:0000256" key="11">
    <source>
        <dbReference type="RuleBase" id="RU004432"/>
    </source>
</evidence>
<dbReference type="EMBL" id="MRCE01000029">
    <property type="protein sequence ID" value="OKH33469.1"/>
    <property type="molecule type" value="Genomic_DNA"/>
</dbReference>
<dbReference type="SUPFAM" id="SSF52540">
    <property type="entry name" value="P-loop containing nucleoside triphosphate hydrolases"/>
    <property type="match status" value="2"/>
</dbReference>
<dbReference type="InterPro" id="IPR036628">
    <property type="entry name" value="Clp_N_dom_sf"/>
</dbReference>
<evidence type="ECO:0000256" key="6">
    <source>
        <dbReference type="ARBA" id="ARBA00023016"/>
    </source>
</evidence>
<protein>
    <recommendedName>
        <fullName evidence="12">Chaperone protein ClpB</fullName>
    </recommendedName>
</protein>
<gene>
    <name evidence="12" type="primary">clpB</name>
    <name evidence="14" type="ORF">NIES2119_23110</name>
</gene>
<dbReference type="GO" id="GO:0005524">
    <property type="term" value="F:ATP binding"/>
    <property type="evidence" value="ECO:0007669"/>
    <property type="project" value="UniProtKB-UniRule"/>
</dbReference>
<dbReference type="InterPro" id="IPR050130">
    <property type="entry name" value="ClpA_ClpB"/>
</dbReference>
<dbReference type="CDD" id="cd19499">
    <property type="entry name" value="RecA-like_ClpB_Hsp104-like"/>
    <property type="match status" value="1"/>
</dbReference>
<evidence type="ECO:0000256" key="9">
    <source>
        <dbReference type="ARBA" id="ARBA00026057"/>
    </source>
</evidence>
<evidence type="ECO:0000256" key="4">
    <source>
        <dbReference type="ARBA" id="ARBA00022741"/>
    </source>
</evidence>
<dbReference type="InterPro" id="IPR001270">
    <property type="entry name" value="ClpA/B"/>
</dbReference>
<dbReference type="SMART" id="SM01086">
    <property type="entry name" value="ClpB_D2-small"/>
    <property type="match status" value="1"/>
</dbReference>
<keyword evidence="6 12" id="KW-0346">Stress response</keyword>
<dbReference type="SMART" id="SM00382">
    <property type="entry name" value="AAA"/>
    <property type="match status" value="2"/>
</dbReference>
<dbReference type="InterPro" id="IPR003593">
    <property type="entry name" value="AAA+_ATPase"/>
</dbReference>
<dbReference type="OrthoDB" id="9803641at2"/>
<proteinExistence type="inferred from homology"/>
<dbReference type="STRING" id="454136.NIES2119_23110"/>
<dbReference type="InterPro" id="IPR028299">
    <property type="entry name" value="ClpA/B_CS2"/>
</dbReference>
<dbReference type="FunFam" id="3.40.50.300:FF:000025">
    <property type="entry name" value="ATP-dependent Clp protease subunit"/>
    <property type="match status" value="1"/>
</dbReference>
<dbReference type="Gene3D" id="1.10.8.60">
    <property type="match status" value="1"/>
</dbReference>
<dbReference type="CDD" id="cd00009">
    <property type="entry name" value="AAA"/>
    <property type="match status" value="1"/>
</dbReference>
<dbReference type="PROSITE" id="PS00871">
    <property type="entry name" value="CLPAB_2"/>
    <property type="match status" value="1"/>
</dbReference>
<evidence type="ECO:0000256" key="3">
    <source>
        <dbReference type="ARBA" id="ARBA00022737"/>
    </source>
</evidence>
<dbReference type="Pfam" id="PF10431">
    <property type="entry name" value="ClpB_D2-small"/>
    <property type="match status" value="1"/>
</dbReference>
<dbReference type="PROSITE" id="PS51903">
    <property type="entry name" value="CLP_R"/>
    <property type="match status" value="1"/>
</dbReference>
<evidence type="ECO:0000259" key="13">
    <source>
        <dbReference type="PROSITE" id="PS51903"/>
    </source>
</evidence>
<dbReference type="PANTHER" id="PTHR11638">
    <property type="entry name" value="ATP-DEPENDENT CLP PROTEASE"/>
    <property type="match status" value="1"/>
</dbReference>